<dbReference type="AlphaFoldDB" id="A0A650EMJ1"/>
<protein>
    <submittedName>
        <fullName evidence="1">Uncharacterized protein</fullName>
    </submittedName>
</protein>
<name>A0A650EMJ1_9BACT</name>
<sequence length="532" mass="57825">MATTKQITELNPASALAASDKLAVAQAGAAEAKSATVSQVAQAVAALNEEGALAELTLATSLGKNLLAQRLTEKGVPTAPSETLAQMADKVGGLVVEDSVEVLKGPVGYKYQSVTVQSPYNNFAFKTLSNGDKILWADNKLHYIPDGDYDTFDQFLNAATAVVPCTWNKNGQLKFDKKQQYAAVASANDSVNVYKIDAEEKTVSLYKPVALEYALDSSAYYGGFGLNITSGGRFITYLIKDPENSSYGKMAAVNVQTGETVLSAQINKSHSYIMDFCELLETDDSSGVICGSYQSYTWGVRLYYQIADGAWTWEGCFDTAQMTNLLPLREAGKLFKVTQLENSANLNFVTVRLYVYNPDMTLFGSADIPVVPKKYNSYMNAGLCLNSAVRVWEDDGKFKIELLPFLPAFTLDPAAKQVTWDASLKYMPAVEQTMFSGSSSSSYVFYLFGNKTTGTYTGYYNSNRVDGVLNQSQLCKIYITKDEKATGFRRTAPGGKTFVYAISAYTEEDVLGGAMDAETTALPLPGAEEEEA</sequence>
<proteinExistence type="predicted"/>
<organism evidence="1">
    <name type="scientific">uncultured Elusimicrobia bacterium</name>
    <dbReference type="NCBI Taxonomy" id="699876"/>
    <lineage>
        <taxon>Bacteria</taxon>
        <taxon>Pseudomonadati</taxon>
        <taxon>Elusimicrobiota</taxon>
        <taxon>Elusimicrobia</taxon>
        <taxon>environmental samples</taxon>
    </lineage>
</organism>
<evidence type="ECO:0000313" key="1">
    <source>
        <dbReference type="EMBL" id="QGT50652.1"/>
    </source>
</evidence>
<dbReference type="EMBL" id="MN577571">
    <property type="protein sequence ID" value="QGT50652.1"/>
    <property type="molecule type" value="Genomic_DNA"/>
</dbReference>
<gene>
    <name evidence="1" type="ORF">Elusimicrob1349_1220</name>
</gene>
<accession>A0A650EMJ1</accession>
<reference evidence="1" key="1">
    <citation type="journal article" date="2020" name="J. ISSAAS">
        <title>Lactobacilli and other gastrointestinal microbiota of Peromyscus leucopus, reservoir host for agents of Lyme disease and other zoonoses in North America.</title>
        <authorList>
            <person name="Milovic A."/>
            <person name="Bassam K."/>
            <person name="Shao H."/>
            <person name="Chatzistamou I."/>
            <person name="Tufts D.M."/>
            <person name="Diuk-Wasser M."/>
            <person name="Barbour A.G."/>
        </authorList>
    </citation>
    <scope>NUCLEOTIDE SEQUENCE</scope>
    <source>
        <strain evidence="1">LL30</strain>
    </source>
</reference>